<dbReference type="PANTHER" id="PTHR21844:SF2">
    <property type="entry name" value="PROLINE-RICH AKT1 SUBSTRATE 1"/>
    <property type="match status" value="1"/>
</dbReference>
<keyword evidence="4" id="KW-1185">Reference proteome</keyword>
<evidence type="ECO:0000259" key="2">
    <source>
        <dbReference type="Pfam" id="PF22911"/>
    </source>
</evidence>
<dbReference type="GO" id="GO:0032007">
    <property type="term" value="P:negative regulation of TOR signaling"/>
    <property type="evidence" value="ECO:0007669"/>
    <property type="project" value="InterPro"/>
</dbReference>
<dbReference type="GO" id="GO:0048011">
    <property type="term" value="P:neurotrophin TRK receptor signaling pathway"/>
    <property type="evidence" value="ECO:0007669"/>
    <property type="project" value="InterPro"/>
</dbReference>
<dbReference type="STRING" id="94237.ENSMMOP00000016230"/>
<dbReference type="InterPro" id="IPR026682">
    <property type="entry name" value="AKT1S1"/>
</dbReference>
<feature type="compositionally biased region" description="Basic and acidic residues" evidence="1">
    <location>
        <begin position="159"/>
        <end position="178"/>
    </location>
</feature>
<proteinExistence type="predicted"/>
<evidence type="ECO:0000256" key="1">
    <source>
        <dbReference type="SAM" id="MobiDB-lite"/>
    </source>
</evidence>
<dbReference type="AlphaFoldDB" id="A0A3Q4BC77"/>
<reference evidence="3" key="1">
    <citation type="submission" date="2025-08" db="UniProtKB">
        <authorList>
            <consortium name="Ensembl"/>
        </authorList>
    </citation>
    <scope>IDENTIFICATION</scope>
</reference>
<dbReference type="Ensembl" id="ENSMMOT00000016500.1">
    <property type="protein sequence ID" value="ENSMMOP00000016230.1"/>
    <property type="gene ID" value="ENSMMOG00000012387.1"/>
</dbReference>
<dbReference type="PANTHER" id="PTHR21844">
    <property type="entry name" value="AKT1 SUBSTRATE 1 PROTEIN"/>
    <property type="match status" value="1"/>
</dbReference>
<dbReference type="Pfam" id="PF22911">
    <property type="entry name" value="PRAS_NT"/>
    <property type="match status" value="1"/>
</dbReference>
<dbReference type="Pfam" id="PF15798">
    <property type="entry name" value="PRAS"/>
    <property type="match status" value="1"/>
</dbReference>
<organism evidence="3 4">
    <name type="scientific">Mola mola</name>
    <name type="common">Ocean sunfish</name>
    <name type="synonym">Tetraodon mola</name>
    <dbReference type="NCBI Taxonomy" id="94237"/>
    <lineage>
        <taxon>Eukaryota</taxon>
        <taxon>Metazoa</taxon>
        <taxon>Chordata</taxon>
        <taxon>Craniata</taxon>
        <taxon>Vertebrata</taxon>
        <taxon>Euteleostomi</taxon>
        <taxon>Actinopterygii</taxon>
        <taxon>Neopterygii</taxon>
        <taxon>Teleostei</taxon>
        <taxon>Neoteleostei</taxon>
        <taxon>Acanthomorphata</taxon>
        <taxon>Eupercaria</taxon>
        <taxon>Tetraodontiformes</taxon>
        <taxon>Molidae</taxon>
        <taxon>Mola</taxon>
    </lineage>
</organism>
<feature type="region of interest" description="Disordered" evidence="1">
    <location>
        <begin position="143"/>
        <end position="258"/>
    </location>
</feature>
<feature type="compositionally biased region" description="Acidic residues" evidence="1">
    <location>
        <begin position="181"/>
        <end position="195"/>
    </location>
</feature>
<dbReference type="OMA" id="DFSYNVW"/>
<evidence type="ECO:0000313" key="4">
    <source>
        <dbReference type="Proteomes" id="UP000261620"/>
    </source>
</evidence>
<name>A0A3Q4BC77_MOLML</name>
<feature type="compositionally biased region" description="Gly residues" evidence="1">
    <location>
        <begin position="149"/>
        <end position="158"/>
    </location>
</feature>
<feature type="compositionally biased region" description="Acidic residues" evidence="1">
    <location>
        <begin position="218"/>
        <end position="229"/>
    </location>
</feature>
<accession>A0A3Q4BC77</accession>
<protein>
    <recommendedName>
        <fullName evidence="2">Proline-rich AKT1 substrate 1 N-terminal domain-containing protein</fullName>
    </recommendedName>
</protein>
<dbReference type="InterPro" id="IPR055192">
    <property type="entry name" value="PRAS_NT"/>
</dbReference>
<dbReference type="Proteomes" id="UP000261620">
    <property type="component" value="Unplaced"/>
</dbReference>
<reference evidence="3" key="2">
    <citation type="submission" date="2025-09" db="UniProtKB">
        <authorList>
            <consortium name="Ensembl"/>
        </authorList>
    </citation>
    <scope>IDENTIFICATION</scope>
</reference>
<evidence type="ECO:0000313" key="3">
    <source>
        <dbReference type="Ensembl" id="ENSMMOP00000016230.1"/>
    </source>
</evidence>
<sequence length="333" mass="35231">MASISQSPAPDIPDNHRESWLALLSAAEAYCQKSGCDITILTAWKKFRPVGDGGGRRKRDGGGALAKEGDYSYSVWGQGSLAESVRRYVDDIGVLHSATMLTAQKHTRQVGEGGAKLVEAGSSTGDGGVGGVSPSRLYSQSYPSIYSGAGSGPGGGPIGDREREKVAQEAERERRRSGIVDLEEACEDEEDEEDMDERRPYGSVFSMDEDSLSRDCEPFFESDGEEESTDGSLSEDAPPPSARGVAMGQAASRHNDPVALARSLPVSVPVWGCRGNRSAQGDSSSGERVGCADLEHIAASMKALLAPGATDGTEMFGALPRPRLNTGDFSLKH</sequence>
<feature type="domain" description="Proline-rich AKT1 substrate 1 N-terminal" evidence="2">
    <location>
        <begin position="16"/>
        <end position="100"/>
    </location>
</feature>
<dbReference type="GO" id="GO:0005737">
    <property type="term" value="C:cytoplasm"/>
    <property type="evidence" value="ECO:0007669"/>
    <property type="project" value="TreeGrafter"/>
</dbReference>